<keyword evidence="5 7" id="KW-0687">Ribonucleoprotein</keyword>
<dbReference type="InterPro" id="IPR036510">
    <property type="entry name" value="Ribosomal_bS20_sf"/>
</dbReference>
<accession>A0A1F6CIL7</accession>
<dbReference type="PANTHER" id="PTHR33398">
    <property type="entry name" value="30S RIBOSOMAL PROTEIN S20"/>
    <property type="match status" value="1"/>
</dbReference>
<dbReference type="GO" id="GO:0006412">
    <property type="term" value="P:translation"/>
    <property type="evidence" value="ECO:0007669"/>
    <property type="project" value="UniProtKB-UniRule"/>
</dbReference>
<dbReference type="NCBIfam" id="TIGR00029">
    <property type="entry name" value="S20"/>
    <property type="match status" value="1"/>
</dbReference>
<dbReference type="EMBL" id="MFKW01000084">
    <property type="protein sequence ID" value="OGG48801.1"/>
    <property type="molecule type" value="Genomic_DNA"/>
</dbReference>
<keyword evidence="4 7" id="KW-0689">Ribosomal protein</keyword>
<dbReference type="GO" id="GO:0015935">
    <property type="term" value="C:small ribosomal subunit"/>
    <property type="evidence" value="ECO:0007669"/>
    <property type="project" value="TreeGrafter"/>
</dbReference>
<name>A0A1F6CIL7_9BACT</name>
<keyword evidence="3 7" id="KW-0694">RNA-binding</keyword>
<dbReference type="SUPFAM" id="SSF46992">
    <property type="entry name" value="Ribosomal protein S20"/>
    <property type="match status" value="1"/>
</dbReference>
<reference evidence="8 9" key="1">
    <citation type="journal article" date="2016" name="Nat. Commun.">
        <title>Thousands of microbial genomes shed light on interconnected biogeochemical processes in an aquifer system.</title>
        <authorList>
            <person name="Anantharaman K."/>
            <person name="Brown C.T."/>
            <person name="Hug L.A."/>
            <person name="Sharon I."/>
            <person name="Castelle C.J."/>
            <person name="Probst A.J."/>
            <person name="Thomas B.C."/>
            <person name="Singh A."/>
            <person name="Wilkins M.J."/>
            <person name="Karaoz U."/>
            <person name="Brodie E.L."/>
            <person name="Williams K.H."/>
            <person name="Hubbard S.S."/>
            <person name="Banfield J.F."/>
        </authorList>
    </citation>
    <scope>NUCLEOTIDE SEQUENCE [LARGE SCALE GENOMIC DNA]</scope>
</reference>
<dbReference type="GO" id="GO:0003735">
    <property type="term" value="F:structural constituent of ribosome"/>
    <property type="evidence" value="ECO:0007669"/>
    <property type="project" value="InterPro"/>
</dbReference>
<evidence type="ECO:0000313" key="8">
    <source>
        <dbReference type="EMBL" id="OGG48801.1"/>
    </source>
</evidence>
<dbReference type="Proteomes" id="UP000176445">
    <property type="component" value="Unassembled WGS sequence"/>
</dbReference>
<dbReference type="Gene3D" id="1.20.58.110">
    <property type="entry name" value="Ribosomal protein S20"/>
    <property type="match status" value="1"/>
</dbReference>
<comment type="function">
    <text evidence="7">Binds directly to 16S ribosomal RNA.</text>
</comment>
<dbReference type="PANTHER" id="PTHR33398:SF1">
    <property type="entry name" value="SMALL RIBOSOMAL SUBUNIT PROTEIN BS20C"/>
    <property type="match status" value="1"/>
</dbReference>
<evidence type="ECO:0000256" key="5">
    <source>
        <dbReference type="ARBA" id="ARBA00023274"/>
    </source>
</evidence>
<dbReference type="InterPro" id="IPR002583">
    <property type="entry name" value="Ribosomal_bS20"/>
</dbReference>
<gene>
    <name evidence="7" type="primary">rpsT</name>
    <name evidence="8" type="ORF">A2704_06585</name>
</gene>
<protein>
    <recommendedName>
        <fullName evidence="6 7">Small ribosomal subunit protein bS20</fullName>
    </recommendedName>
</protein>
<organism evidence="8 9">
    <name type="scientific">Candidatus Kaiserbacteria bacterium RIFCSPHIGHO2_01_FULL_54_36b</name>
    <dbReference type="NCBI Taxonomy" id="1798483"/>
    <lineage>
        <taxon>Bacteria</taxon>
        <taxon>Candidatus Kaiseribacteriota</taxon>
    </lineage>
</organism>
<dbReference type="AlphaFoldDB" id="A0A1F6CIL7"/>
<comment type="similarity">
    <text evidence="1 7">Belongs to the bacterial ribosomal protein bS20 family.</text>
</comment>
<evidence type="ECO:0000256" key="7">
    <source>
        <dbReference type="HAMAP-Rule" id="MF_00500"/>
    </source>
</evidence>
<comment type="caution">
    <text evidence="8">The sequence shown here is derived from an EMBL/GenBank/DDBJ whole genome shotgun (WGS) entry which is preliminary data.</text>
</comment>
<dbReference type="HAMAP" id="MF_00500">
    <property type="entry name" value="Ribosomal_bS20"/>
    <property type="match status" value="1"/>
</dbReference>
<evidence type="ECO:0000313" key="9">
    <source>
        <dbReference type="Proteomes" id="UP000176445"/>
    </source>
</evidence>
<evidence type="ECO:0000256" key="4">
    <source>
        <dbReference type="ARBA" id="ARBA00022980"/>
    </source>
</evidence>
<dbReference type="GO" id="GO:0070181">
    <property type="term" value="F:small ribosomal subunit rRNA binding"/>
    <property type="evidence" value="ECO:0007669"/>
    <property type="project" value="TreeGrafter"/>
</dbReference>
<evidence type="ECO:0000256" key="2">
    <source>
        <dbReference type="ARBA" id="ARBA00022730"/>
    </source>
</evidence>
<dbReference type="Pfam" id="PF01649">
    <property type="entry name" value="Ribosomal_S20p"/>
    <property type="match status" value="1"/>
</dbReference>
<keyword evidence="2 7" id="KW-0699">rRNA-binding</keyword>
<proteinExistence type="inferred from homology"/>
<evidence type="ECO:0000256" key="6">
    <source>
        <dbReference type="ARBA" id="ARBA00035136"/>
    </source>
</evidence>
<sequence>MANTSSAKKAQRVAKRRRVFNARRKKTMKDAVKDMSKLVAGKNTKDATAMLPTLYKAIDKAAKEGTIHANTAARMKSQAAKALRALAA</sequence>
<evidence type="ECO:0000256" key="3">
    <source>
        <dbReference type="ARBA" id="ARBA00022884"/>
    </source>
</evidence>
<evidence type="ECO:0000256" key="1">
    <source>
        <dbReference type="ARBA" id="ARBA00007634"/>
    </source>
</evidence>